<evidence type="ECO:0000256" key="5">
    <source>
        <dbReference type="ARBA" id="ARBA00022917"/>
    </source>
</evidence>
<dbReference type="NCBIfam" id="TIGR00233">
    <property type="entry name" value="trpS"/>
    <property type="match status" value="1"/>
</dbReference>
<evidence type="ECO:0000256" key="6">
    <source>
        <dbReference type="ARBA" id="ARBA00023146"/>
    </source>
</evidence>
<evidence type="ECO:0000256" key="8">
    <source>
        <dbReference type="HAMAP-Rule" id="MF_00140"/>
    </source>
</evidence>
<evidence type="ECO:0000313" key="11">
    <source>
        <dbReference type="Proteomes" id="UP000293550"/>
    </source>
</evidence>
<dbReference type="InterPro" id="IPR002306">
    <property type="entry name" value="Trp-tRNA-ligase"/>
</dbReference>
<dbReference type="OrthoDB" id="9801042at2"/>
<dbReference type="Pfam" id="PF00579">
    <property type="entry name" value="tRNA-synt_1b"/>
    <property type="match status" value="1"/>
</dbReference>
<dbReference type="PANTHER" id="PTHR43766:SF1">
    <property type="entry name" value="TRYPTOPHAN--TRNA LIGASE, MITOCHONDRIAL"/>
    <property type="match status" value="1"/>
</dbReference>
<dbReference type="Gene3D" id="3.40.50.620">
    <property type="entry name" value="HUPs"/>
    <property type="match status" value="1"/>
</dbReference>
<keyword evidence="8" id="KW-0963">Cytoplasm</keyword>
<feature type="short sequence motif" description="'KMSKS' region" evidence="8">
    <location>
        <begin position="202"/>
        <end position="206"/>
    </location>
</feature>
<feature type="binding site" evidence="8">
    <location>
        <position position="193"/>
    </location>
    <ligand>
        <name>ATP</name>
        <dbReference type="ChEBI" id="CHEBI:30616"/>
    </ligand>
</feature>
<feature type="binding site" evidence="8">
    <location>
        <position position="141"/>
    </location>
    <ligand>
        <name>L-tryptophan</name>
        <dbReference type="ChEBI" id="CHEBI:57912"/>
    </ligand>
</feature>
<feature type="binding site" evidence="8">
    <location>
        <begin position="19"/>
        <end position="20"/>
    </location>
    <ligand>
        <name>ATP</name>
        <dbReference type="ChEBI" id="CHEBI:30616"/>
    </ligand>
</feature>
<accession>A0A4Q7DPG2</accession>
<dbReference type="GO" id="GO:0004830">
    <property type="term" value="F:tryptophan-tRNA ligase activity"/>
    <property type="evidence" value="ECO:0007669"/>
    <property type="project" value="UniProtKB-UniRule"/>
</dbReference>
<feature type="binding site" evidence="8">
    <location>
        <begin position="153"/>
        <end position="155"/>
    </location>
    <ligand>
        <name>ATP</name>
        <dbReference type="ChEBI" id="CHEBI:30616"/>
    </ligand>
</feature>
<dbReference type="GO" id="GO:0005524">
    <property type="term" value="F:ATP binding"/>
    <property type="evidence" value="ECO:0007669"/>
    <property type="project" value="UniProtKB-UniRule"/>
</dbReference>
<dbReference type="GO" id="GO:0006436">
    <property type="term" value="P:tryptophanyl-tRNA aminoacylation"/>
    <property type="evidence" value="ECO:0007669"/>
    <property type="project" value="UniProtKB-UniRule"/>
</dbReference>
<dbReference type="GO" id="GO:0005737">
    <property type="term" value="C:cytoplasm"/>
    <property type="evidence" value="ECO:0007669"/>
    <property type="project" value="UniProtKB-SubCell"/>
</dbReference>
<dbReference type="EMBL" id="SCFB01000002">
    <property type="protein sequence ID" value="RZI46886.1"/>
    <property type="molecule type" value="Genomic_DNA"/>
</dbReference>
<evidence type="ECO:0000256" key="7">
    <source>
        <dbReference type="ARBA" id="ARBA00049929"/>
    </source>
</evidence>
<keyword evidence="5 8" id="KW-0648">Protein biosynthesis</keyword>
<feature type="binding site" evidence="8">
    <location>
        <begin position="202"/>
        <end position="206"/>
    </location>
    <ligand>
        <name>ATP</name>
        <dbReference type="ChEBI" id="CHEBI:30616"/>
    </ligand>
</feature>
<evidence type="ECO:0000256" key="4">
    <source>
        <dbReference type="ARBA" id="ARBA00022840"/>
    </source>
</evidence>
<dbReference type="PROSITE" id="PS00178">
    <property type="entry name" value="AA_TRNA_LIGASE_I"/>
    <property type="match status" value="1"/>
</dbReference>
<gene>
    <name evidence="8 10" type="primary">trpS</name>
    <name evidence="10" type="ORF">EQU50_01290</name>
</gene>
<protein>
    <recommendedName>
        <fullName evidence="8">Tryptophan--tRNA ligase</fullName>
        <ecNumber evidence="8">6.1.1.2</ecNumber>
    </recommendedName>
    <alternativeName>
        <fullName evidence="8">Tryptophanyl-tRNA synthetase</fullName>
        <shortName evidence="8">TrpRS</shortName>
    </alternativeName>
</protein>
<dbReference type="PRINTS" id="PR01039">
    <property type="entry name" value="TRNASYNTHTRP"/>
</dbReference>
<proteinExistence type="inferred from homology"/>
<feature type="binding site" evidence="8">
    <location>
        <begin position="11"/>
        <end position="13"/>
    </location>
    <ligand>
        <name>ATP</name>
        <dbReference type="ChEBI" id="CHEBI:30616"/>
    </ligand>
</feature>
<dbReference type="EC" id="6.1.1.2" evidence="8"/>
<dbReference type="PANTHER" id="PTHR43766">
    <property type="entry name" value="TRYPTOPHAN--TRNA LIGASE, MITOCHONDRIAL"/>
    <property type="match status" value="1"/>
</dbReference>
<comment type="catalytic activity">
    <reaction evidence="7 8">
        <text>tRNA(Trp) + L-tryptophan + ATP = L-tryptophyl-tRNA(Trp) + AMP + diphosphate + H(+)</text>
        <dbReference type="Rhea" id="RHEA:24080"/>
        <dbReference type="Rhea" id="RHEA-COMP:9671"/>
        <dbReference type="Rhea" id="RHEA-COMP:9705"/>
        <dbReference type="ChEBI" id="CHEBI:15378"/>
        <dbReference type="ChEBI" id="CHEBI:30616"/>
        <dbReference type="ChEBI" id="CHEBI:33019"/>
        <dbReference type="ChEBI" id="CHEBI:57912"/>
        <dbReference type="ChEBI" id="CHEBI:78442"/>
        <dbReference type="ChEBI" id="CHEBI:78535"/>
        <dbReference type="ChEBI" id="CHEBI:456215"/>
        <dbReference type="EC" id="6.1.1.2"/>
    </reaction>
</comment>
<dbReference type="SUPFAM" id="SSF52374">
    <property type="entry name" value="Nucleotidylyl transferase"/>
    <property type="match status" value="1"/>
</dbReference>
<dbReference type="CDD" id="cd00806">
    <property type="entry name" value="TrpRS_core"/>
    <property type="match status" value="1"/>
</dbReference>
<dbReference type="RefSeq" id="WP_130153356.1">
    <property type="nucleotide sequence ID" value="NZ_SCFB01000002.1"/>
</dbReference>
<dbReference type="AlphaFoldDB" id="A0A4Q7DPG2"/>
<dbReference type="InterPro" id="IPR001412">
    <property type="entry name" value="aa-tRNA-synth_I_CS"/>
</dbReference>
<reference evidence="10 11" key="1">
    <citation type="submission" date="2018-10" db="EMBL/GenBank/DDBJ databases">
        <title>An updated phylogeny of the Alphaproteobacteria reveals that the parasitic Rickettsiales and Holosporales have independent origins.</title>
        <authorList>
            <person name="Munoz-Gomez S.A."/>
            <person name="Hess S."/>
            <person name="Burger G."/>
            <person name="Lang B.F."/>
            <person name="Susko E."/>
            <person name="Slamovits C.H."/>
            <person name="Roger A.J."/>
        </authorList>
    </citation>
    <scope>NUCLEOTIDE SEQUENCE [LARGE SCALE GENOMIC DNA]</scope>
    <source>
        <strain evidence="10">HOLO01</strain>
    </source>
</reference>
<feature type="short sequence motif" description="'HIGH' region" evidence="8">
    <location>
        <begin position="12"/>
        <end position="20"/>
    </location>
</feature>
<comment type="caution">
    <text evidence="10">The sequence shown here is derived from an EMBL/GenBank/DDBJ whole genome shotgun (WGS) entry which is preliminary data.</text>
</comment>
<dbReference type="Gene3D" id="1.10.240.10">
    <property type="entry name" value="Tyrosyl-Transfer RNA Synthetase"/>
    <property type="match status" value="1"/>
</dbReference>
<organism evidence="10 11">
    <name type="scientific">Candidatus Finniella inopinata</name>
    <dbReference type="NCBI Taxonomy" id="1696036"/>
    <lineage>
        <taxon>Bacteria</taxon>
        <taxon>Pseudomonadati</taxon>
        <taxon>Pseudomonadota</taxon>
        <taxon>Alphaproteobacteria</taxon>
        <taxon>Holosporales</taxon>
        <taxon>Candidatus Paracaedibacteraceae</taxon>
        <taxon>Candidatus Finniella</taxon>
    </lineage>
</organism>
<evidence type="ECO:0000313" key="10">
    <source>
        <dbReference type="EMBL" id="RZI46886.1"/>
    </source>
</evidence>
<keyword evidence="6 8" id="KW-0030">Aminoacyl-tRNA synthetase</keyword>
<dbReference type="HAMAP" id="MF_00140_B">
    <property type="entry name" value="Trp_tRNA_synth_B"/>
    <property type="match status" value="1"/>
</dbReference>
<comment type="subcellular location">
    <subcellularLocation>
        <location evidence="8">Cytoplasm</location>
    </subcellularLocation>
</comment>
<dbReference type="InterPro" id="IPR050203">
    <property type="entry name" value="Trp-tRNA_synthetase"/>
</dbReference>
<comment type="subunit">
    <text evidence="8">Homodimer.</text>
</comment>
<keyword evidence="3 8" id="KW-0547">Nucleotide-binding</keyword>
<evidence type="ECO:0000256" key="2">
    <source>
        <dbReference type="ARBA" id="ARBA00022598"/>
    </source>
</evidence>
<comment type="similarity">
    <text evidence="1 8 9">Belongs to the class-I aminoacyl-tRNA synthetase family.</text>
</comment>
<comment type="function">
    <text evidence="8">Catalyzes the attachment of tryptophan to tRNA(Trp).</text>
</comment>
<sequence>MKDQRILSGVRPTGHIHLGNYLGAIRQWVHLSSSLSQHSSNEQLFCIVDQHALTTPTDTKDLASNTHTIAAAYIACGINPDENTIFIQSHVPAHTELAWYLSCIAPLGWLNRMTQFKDKAGKDTGQAHLGLYAYPVLMAADILIYRATQVPVGEDQKQHVELARDLAGLFNRHCGTDYFPLPEPFINKATARIMSLRDGSKKMSKSDLSDYSRLHLTDDNDLLALKIRKAKTDSDPIPDNVKDLENRLEALNLLGIYANLTEQSLQAVCQQFAGQFFSAFKPILTDAVIATLQPIREKIFQLKDEKTYLQQILHKGSETANRLSQRHLREIRSLLGLVEC</sequence>
<keyword evidence="2 8" id="KW-0436">Ligase</keyword>
<dbReference type="InterPro" id="IPR014729">
    <property type="entry name" value="Rossmann-like_a/b/a_fold"/>
</dbReference>
<evidence type="ECO:0000256" key="1">
    <source>
        <dbReference type="ARBA" id="ARBA00005594"/>
    </source>
</evidence>
<dbReference type="InterPro" id="IPR002305">
    <property type="entry name" value="aa-tRNA-synth_Ic"/>
</dbReference>
<dbReference type="Proteomes" id="UP000293550">
    <property type="component" value="Unassembled WGS sequence"/>
</dbReference>
<evidence type="ECO:0000256" key="9">
    <source>
        <dbReference type="RuleBase" id="RU363036"/>
    </source>
</evidence>
<dbReference type="InterPro" id="IPR024109">
    <property type="entry name" value="Trp-tRNA-ligase_bac-type"/>
</dbReference>
<keyword evidence="11" id="KW-1185">Reference proteome</keyword>
<keyword evidence="4 8" id="KW-0067">ATP-binding</keyword>
<name>A0A4Q7DPG2_9PROT</name>
<evidence type="ECO:0000256" key="3">
    <source>
        <dbReference type="ARBA" id="ARBA00022741"/>
    </source>
</evidence>